<dbReference type="Pfam" id="PF01844">
    <property type="entry name" value="HNH"/>
    <property type="match status" value="1"/>
</dbReference>
<dbReference type="EMBL" id="CP003929">
    <property type="protein sequence ID" value="AGB37108.1"/>
    <property type="molecule type" value="Genomic_DNA"/>
</dbReference>
<keyword evidence="3" id="KW-0378">Hydrolase</keyword>
<dbReference type="GO" id="GO:0003676">
    <property type="term" value="F:nucleic acid binding"/>
    <property type="evidence" value="ECO:0007669"/>
    <property type="project" value="InterPro"/>
</dbReference>
<keyword evidence="3" id="KW-0255">Endonuclease</keyword>
<keyword evidence="4" id="KW-1185">Reference proteome</keyword>
<dbReference type="Pfam" id="PF26348">
    <property type="entry name" value="SRA_ScoMcrA"/>
    <property type="match status" value="1"/>
</dbReference>
<dbReference type="HOGENOM" id="CLU_549378_0_0_2"/>
<dbReference type="SUPFAM" id="SSF46785">
    <property type="entry name" value="Winged helix' DNA-binding domain"/>
    <property type="match status" value="1"/>
</dbReference>
<dbReference type="eggNOG" id="arCOG05522">
    <property type="taxonomic scope" value="Archaea"/>
</dbReference>
<dbReference type="InterPro" id="IPR003615">
    <property type="entry name" value="HNH_nuc"/>
</dbReference>
<dbReference type="InterPro" id="IPR036390">
    <property type="entry name" value="WH_DNA-bd_sf"/>
</dbReference>
<reference evidence="3 4" key="1">
    <citation type="submission" date="2012-11" db="EMBL/GenBank/DDBJ databases">
        <title>FINISHED of Natronococcus occultus SP4, DSM 3396.</title>
        <authorList>
            <consortium name="DOE Joint Genome Institute"/>
            <person name="Eisen J."/>
            <person name="Huntemann M."/>
            <person name="Wei C.-L."/>
            <person name="Han J."/>
            <person name="Detter J.C."/>
            <person name="Han C."/>
            <person name="Tapia R."/>
            <person name="Chen A."/>
            <person name="Kyrpides N."/>
            <person name="Mavromatis K."/>
            <person name="Markowitz V."/>
            <person name="Szeto E."/>
            <person name="Ivanova N."/>
            <person name="Mikhailova N."/>
            <person name="Ovchinnikova G."/>
            <person name="Pagani I."/>
            <person name="Pati A."/>
            <person name="Goodwin L."/>
            <person name="Nordberg H.P."/>
            <person name="Cantor M.N."/>
            <person name="Hua S.X."/>
            <person name="Woyke T."/>
            <person name="Eisen J."/>
            <person name="Klenk H.-P."/>
            <person name="Klenk H.-P."/>
        </authorList>
    </citation>
    <scope>NUCLEOTIDE SEQUENCE [LARGE SCALE GENOMIC DNA]</scope>
    <source>
        <strain evidence="3 4">SP4</strain>
    </source>
</reference>
<dbReference type="KEGG" id="nou:Natoc_1285"/>
<dbReference type="REBASE" id="58818">
    <property type="entry name" value="Noc4ORF1285P"/>
</dbReference>
<evidence type="ECO:0000313" key="3">
    <source>
        <dbReference type="EMBL" id="AGB37108.1"/>
    </source>
</evidence>
<feature type="domain" description="HNH nuclease" evidence="2">
    <location>
        <begin position="368"/>
        <end position="425"/>
    </location>
</feature>
<name>L0JZ08_9EURY</name>
<sequence length="472" mass="53241">MTNDGRITTDRFFGSIEKRLENLQSMLEFVDATKPAEPTLRDWLKSNTSAESESTIEKYIAFQRSIDLLELQEDQYQTTPRGTAFAETGDPELVFEALLENVAGFETILQTLDNQQTTAAEIQASLQEAYPEYQLPQAVVGRHLEWLQAIGAIEKQQATDRYELTPFGRQLLRQKPDQKPTIDDLEVGSTYDRVELHEEYGGARYRGIAPSADHPYVFLFTGDSGMEHGYKDEFRGDTFIYTGEGRTGDMEMTGGNKAIRDHTEDGREIHLFENNDEAWSVTYLGQFECVDWFEEQLPDTDGNRRKAIRFKLEPVANDVEFTASNLDAVDTDELYERAKGAATTDGGATQQTTVETTRTRYTRSEAVREYALRVADGICQGCGNEAPFVGKDGEPYLEVHHLYRRSDGGPDHPDNVVALCPNCHRRVHHGKDGDEFNQELISRAEKGKLNHSGRKTNLSKIQLQPTPQVPVP</sequence>
<dbReference type="InterPro" id="IPR058712">
    <property type="entry name" value="SRA_ScoMcrA"/>
</dbReference>
<dbReference type="GeneID" id="71811813"/>
<protein>
    <submittedName>
        <fullName evidence="3">Putative restriction endonuclease</fullName>
    </submittedName>
</protein>
<dbReference type="SMART" id="SM00507">
    <property type="entry name" value="HNHc"/>
    <property type="match status" value="1"/>
</dbReference>
<dbReference type="InterPro" id="IPR002711">
    <property type="entry name" value="HNH"/>
</dbReference>
<feature type="region of interest" description="Disordered" evidence="1">
    <location>
        <begin position="446"/>
        <end position="472"/>
    </location>
</feature>
<proteinExistence type="predicted"/>
<dbReference type="InterPro" id="IPR058821">
    <property type="entry name" value="Double_WHD-containing_halo"/>
</dbReference>
<evidence type="ECO:0000313" key="4">
    <source>
        <dbReference type="Proteomes" id="UP000010878"/>
    </source>
</evidence>
<dbReference type="Gene3D" id="1.10.30.50">
    <property type="match status" value="1"/>
</dbReference>
<dbReference type="RefSeq" id="WP_015320559.1">
    <property type="nucleotide sequence ID" value="NC_019974.1"/>
</dbReference>
<dbReference type="CDD" id="cd00085">
    <property type="entry name" value="HNHc"/>
    <property type="match status" value="1"/>
</dbReference>
<dbReference type="AlphaFoldDB" id="L0JZ08"/>
<dbReference type="Pfam" id="PF25947">
    <property type="entry name" value="WHD_halo_double"/>
    <property type="match status" value="1"/>
</dbReference>
<evidence type="ECO:0000256" key="1">
    <source>
        <dbReference type="SAM" id="MobiDB-lite"/>
    </source>
</evidence>
<gene>
    <name evidence="3" type="ORF">Natoc_1285</name>
</gene>
<accession>L0JZ08</accession>
<dbReference type="eggNOG" id="arCOG06811">
    <property type="taxonomic scope" value="Archaea"/>
</dbReference>
<dbReference type="Proteomes" id="UP000010878">
    <property type="component" value="Chromosome"/>
</dbReference>
<dbReference type="GO" id="GO:0004519">
    <property type="term" value="F:endonuclease activity"/>
    <property type="evidence" value="ECO:0007669"/>
    <property type="project" value="UniProtKB-KW"/>
</dbReference>
<keyword evidence="3" id="KW-0540">Nuclease</keyword>
<organism evidence="3 4">
    <name type="scientific">Natronococcus occultus SP4</name>
    <dbReference type="NCBI Taxonomy" id="694430"/>
    <lineage>
        <taxon>Archaea</taxon>
        <taxon>Methanobacteriati</taxon>
        <taxon>Methanobacteriota</taxon>
        <taxon>Stenosarchaea group</taxon>
        <taxon>Halobacteria</taxon>
        <taxon>Halobacteriales</taxon>
        <taxon>Natrialbaceae</taxon>
        <taxon>Natronococcus</taxon>
    </lineage>
</organism>
<dbReference type="GO" id="GO:0008270">
    <property type="term" value="F:zinc ion binding"/>
    <property type="evidence" value="ECO:0007669"/>
    <property type="project" value="InterPro"/>
</dbReference>
<feature type="compositionally biased region" description="Polar residues" evidence="1">
    <location>
        <begin position="455"/>
        <end position="466"/>
    </location>
</feature>
<evidence type="ECO:0000259" key="2">
    <source>
        <dbReference type="SMART" id="SM00507"/>
    </source>
</evidence>